<dbReference type="Gene3D" id="3.80.10.10">
    <property type="entry name" value="Ribonuclease Inhibitor"/>
    <property type="match status" value="2"/>
</dbReference>
<dbReference type="AlphaFoldDB" id="A0AAP0MLM4"/>
<evidence type="ECO:0000256" key="1">
    <source>
        <dbReference type="ARBA" id="ARBA00004454"/>
    </source>
</evidence>
<evidence type="ECO:0000256" key="19">
    <source>
        <dbReference type="SAM" id="Phobius"/>
    </source>
</evidence>
<dbReference type="InterPro" id="IPR000719">
    <property type="entry name" value="Prot_kinase_dom"/>
</dbReference>
<name>A0AAP0MLM4_9ROSI</name>
<feature type="transmembrane region" description="Helical" evidence="19">
    <location>
        <begin position="548"/>
        <end position="569"/>
    </location>
</feature>
<evidence type="ECO:0000256" key="11">
    <source>
        <dbReference type="ARBA" id="ARBA00022836"/>
    </source>
</evidence>
<dbReference type="GO" id="GO:0009535">
    <property type="term" value="C:chloroplast thylakoid membrane"/>
    <property type="evidence" value="ECO:0007669"/>
    <property type="project" value="UniProtKB-SubCell"/>
</dbReference>
<dbReference type="InterPro" id="IPR011009">
    <property type="entry name" value="Kinase-like_dom_sf"/>
</dbReference>
<feature type="compositionally biased region" description="Low complexity" evidence="18">
    <location>
        <begin position="598"/>
        <end position="614"/>
    </location>
</feature>
<dbReference type="PANTHER" id="PTHR48007">
    <property type="entry name" value="LEUCINE-RICH REPEAT RECEPTOR-LIKE PROTEIN KINASE PXC1"/>
    <property type="match status" value="1"/>
</dbReference>
<dbReference type="InterPro" id="IPR032675">
    <property type="entry name" value="LRR_dom_sf"/>
</dbReference>
<evidence type="ECO:0000256" key="15">
    <source>
        <dbReference type="ARBA" id="ARBA00022991"/>
    </source>
</evidence>
<evidence type="ECO:0000256" key="16">
    <source>
        <dbReference type="ARBA" id="ARBA00023078"/>
    </source>
</evidence>
<evidence type="ECO:0000256" key="14">
    <source>
        <dbReference type="ARBA" id="ARBA00022989"/>
    </source>
</evidence>
<sequence>MALAIASAALSTLPFSSRCRDIPQKCFTEKITKCLVGRSGVIVNATKGVSSVCEPLPPDRPLWFPGSTPPSWLDGRHSLFLIPLPGDYGFDPLGLGSDPELLKWFAQAELIHGRWAMLAVAGILIPEWLESIGLIENFSWYDAGSREYFADPTTLFVVQLALMGWVEGRRWADIINPGCVDIQPDLPNKTKPKPDVGYPGGIWFDPMMWGRGSPQPVMVLRTKEIKNGRLAMLAFVGFCFQAIYTGQGPLENLACHVADPGHCNVFSANSALAMVVVRLHQLLLLLLLILYPSKHTFSLPDNQALILFKKSLVHNGVLDSWDPKPISNPCTDKWQGVMCINGVVSSLFLQNMSLSGTIDVEALRQIAGLTSISLQNNFFTGAIPEFNKLGALNALYLSSNNFSEEIPDDFFAPMTPLQKLWLDNNKFTGKIPDSLMNLQNLTELHLHGNGFSGLIPETIQPTSIVSLDFSNNNLEGEIPKGLSKFGPKPFADNDKLCGKPLRKQCNKPTPPPTEPPVSEPPATEPPLPPYNEPPMPYSPGGAGQDYKLVIAGVIIGFLIIFIVVAVFYARRKERAHFSMLEKDHDRNNRVVEVHVPESTSSSSQKYTETSSRKSNLSRKSSKRGGGMGDLSMINDDKDPFGLADLMKAAAEVLGNGGLGSSYKAAMANGLTVVVKRIREMNQLGRDTFDAEMRRLGRIKHPNILAPLAYHFRRDEKLVVSEYMPKGSLLFLLHGEKGISHAELNWPTRLNIIKGVANGLSFIHSEFASYELPHGNLKSSNVLLSQDYVPLLGDFAFHPLTNPNHAAQTMFAYISPEYIQHQQLSPKSDVYCLGILILEVITGKFPSQYLSNAKGGIDVVELVSSLIGDQDRVAELIDPEISANAENSIGMMVQLLKIGLACTESEPAKRLDLEEALKMIEEIHD</sequence>
<keyword evidence="6" id="KW-0433">Leucine-rich repeat</keyword>
<evidence type="ECO:0000256" key="6">
    <source>
        <dbReference type="ARBA" id="ARBA00022614"/>
    </source>
</evidence>
<dbReference type="Pfam" id="PF00560">
    <property type="entry name" value="LRR_1"/>
    <property type="match status" value="1"/>
</dbReference>
<keyword evidence="5" id="KW-0602">Photosynthesis</keyword>
<keyword evidence="7" id="KW-0934">Plastid</keyword>
<dbReference type="Gene3D" id="1.10.510.10">
    <property type="entry name" value="Transferase(Phosphotransferase) domain 1"/>
    <property type="match status" value="1"/>
</dbReference>
<keyword evidence="15" id="KW-0157">Chromophore</keyword>
<dbReference type="SUPFAM" id="SSF52058">
    <property type="entry name" value="L domain-like"/>
    <property type="match status" value="1"/>
</dbReference>
<keyword evidence="11" id="KW-0603">Photosystem I</keyword>
<evidence type="ECO:0000256" key="7">
    <source>
        <dbReference type="ARBA" id="ARBA00022640"/>
    </source>
</evidence>
<evidence type="ECO:0000256" key="12">
    <source>
        <dbReference type="ARBA" id="ARBA00022842"/>
    </source>
</evidence>
<dbReference type="PROSITE" id="PS50011">
    <property type="entry name" value="PROTEIN_KINASE_DOM"/>
    <property type="match status" value="1"/>
</dbReference>
<dbReference type="SMART" id="SM00369">
    <property type="entry name" value="LRR_TYP"/>
    <property type="match status" value="2"/>
</dbReference>
<dbReference type="Pfam" id="PF13855">
    <property type="entry name" value="LRR_8"/>
    <property type="match status" value="1"/>
</dbReference>
<gene>
    <name evidence="21" type="ORF">WN944_002415</name>
</gene>
<keyword evidence="17 19" id="KW-0472">Membrane</keyword>
<evidence type="ECO:0000256" key="10">
    <source>
        <dbReference type="ARBA" id="ARBA00022737"/>
    </source>
</evidence>
<proteinExistence type="inferred from homology"/>
<evidence type="ECO:0000313" key="22">
    <source>
        <dbReference type="Proteomes" id="UP001428341"/>
    </source>
</evidence>
<evidence type="ECO:0000256" key="4">
    <source>
        <dbReference type="ARBA" id="ARBA00022528"/>
    </source>
</evidence>
<dbReference type="Gene3D" id="3.30.200.20">
    <property type="entry name" value="Phosphorylase Kinase, domain 1"/>
    <property type="match status" value="1"/>
</dbReference>
<dbReference type="EMBL" id="JBCGBO010000004">
    <property type="protein sequence ID" value="KAK9210046.1"/>
    <property type="molecule type" value="Genomic_DNA"/>
</dbReference>
<feature type="compositionally biased region" description="Pro residues" evidence="18">
    <location>
        <begin position="508"/>
        <end position="537"/>
    </location>
</feature>
<comment type="similarity">
    <text evidence="2">Belongs to the light-harvesting chlorophyll a/b-binding (LHC) protein family.</text>
</comment>
<comment type="caution">
    <text evidence="21">The sequence shown here is derived from an EMBL/GenBank/DDBJ whole genome shotgun (WGS) entry which is preliminary data.</text>
</comment>
<dbReference type="InterPro" id="IPR001611">
    <property type="entry name" value="Leu-rich_rpt"/>
</dbReference>
<dbReference type="GO" id="GO:0016168">
    <property type="term" value="F:chlorophyll binding"/>
    <property type="evidence" value="ECO:0007669"/>
    <property type="project" value="UniProtKB-KW"/>
</dbReference>
<keyword evidence="16" id="KW-0793">Thylakoid</keyword>
<evidence type="ECO:0000259" key="20">
    <source>
        <dbReference type="PROSITE" id="PS50011"/>
    </source>
</evidence>
<keyword evidence="10" id="KW-0677">Repeat</keyword>
<keyword evidence="13" id="KW-0809">Transit peptide</keyword>
<accession>A0AAP0MLM4</accession>
<dbReference type="PANTHER" id="PTHR48007:SF29">
    <property type="entry name" value="POLLEN RECEPTOR-LIKE KINASE 3"/>
    <property type="match status" value="1"/>
</dbReference>
<evidence type="ECO:0000256" key="13">
    <source>
        <dbReference type="ARBA" id="ARBA00022946"/>
    </source>
</evidence>
<keyword evidence="3" id="KW-0148">Chlorophyll</keyword>
<dbReference type="Pfam" id="PF00504">
    <property type="entry name" value="Chloroa_b-bind"/>
    <property type="match status" value="1"/>
</dbReference>
<organism evidence="21 22">
    <name type="scientific">Citrus x changshan-huyou</name>
    <dbReference type="NCBI Taxonomy" id="2935761"/>
    <lineage>
        <taxon>Eukaryota</taxon>
        <taxon>Viridiplantae</taxon>
        <taxon>Streptophyta</taxon>
        <taxon>Embryophyta</taxon>
        <taxon>Tracheophyta</taxon>
        <taxon>Spermatophyta</taxon>
        <taxon>Magnoliopsida</taxon>
        <taxon>eudicotyledons</taxon>
        <taxon>Gunneridae</taxon>
        <taxon>Pentapetalae</taxon>
        <taxon>rosids</taxon>
        <taxon>malvids</taxon>
        <taxon>Sapindales</taxon>
        <taxon>Rutaceae</taxon>
        <taxon>Aurantioideae</taxon>
        <taxon>Citrus</taxon>
    </lineage>
</organism>
<dbReference type="InterPro" id="IPR022796">
    <property type="entry name" value="Chloroa_b-bind"/>
</dbReference>
<evidence type="ECO:0000256" key="17">
    <source>
        <dbReference type="ARBA" id="ARBA00023136"/>
    </source>
</evidence>
<dbReference type="GO" id="GO:0009768">
    <property type="term" value="P:photosynthesis, light harvesting in photosystem I"/>
    <property type="evidence" value="ECO:0007669"/>
    <property type="project" value="UniProtKB-ARBA"/>
</dbReference>
<dbReference type="SUPFAM" id="SSF103511">
    <property type="entry name" value="Chlorophyll a-b binding protein"/>
    <property type="match status" value="1"/>
</dbReference>
<evidence type="ECO:0000256" key="18">
    <source>
        <dbReference type="SAM" id="MobiDB-lite"/>
    </source>
</evidence>
<evidence type="ECO:0000313" key="21">
    <source>
        <dbReference type="EMBL" id="KAK9210046.1"/>
    </source>
</evidence>
<dbReference type="Pfam" id="PF08263">
    <property type="entry name" value="LRRNT_2"/>
    <property type="match status" value="1"/>
</dbReference>
<dbReference type="InterPro" id="IPR013210">
    <property type="entry name" value="LRR_N_plant-typ"/>
</dbReference>
<feature type="region of interest" description="Disordered" evidence="18">
    <location>
        <begin position="496"/>
        <end position="538"/>
    </location>
</feature>
<reference evidence="21 22" key="1">
    <citation type="submission" date="2024-05" db="EMBL/GenBank/DDBJ databases">
        <title>Haplotype-resolved chromosome-level genome assembly of Huyou (Citrus changshanensis).</title>
        <authorList>
            <person name="Miao C."/>
            <person name="Chen W."/>
            <person name="Wu Y."/>
            <person name="Wang L."/>
            <person name="Zhao S."/>
            <person name="Grierson D."/>
            <person name="Xu C."/>
            <person name="Chen K."/>
        </authorList>
    </citation>
    <scope>NUCLEOTIDE SEQUENCE [LARGE SCALE GENOMIC DNA]</scope>
    <source>
        <strain evidence="21">01-14</strain>
        <tissue evidence="21">Leaf</tissue>
    </source>
</reference>
<dbReference type="SUPFAM" id="SSF56112">
    <property type="entry name" value="Protein kinase-like (PK-like)"/>
    <property type="match status" value="1"/>
</dbReference>
<keyword evidence="12" id="KW-0460">Magnesium</keyword>
<comment type="subcellular location">
    <subcellularLocation>
        <location evidence="1">Plastid</location>
        <location evidence="1">Chloroplast thylakoid membrane</location>
        <topology evidence="1">Multi-pass membrane protein</topology>
    </subcellularLocation>
</comment>
<evidence type="ECO:0000256" key="5">
    <source>
        <dbReference type="ARBA" id="ARBA00022531"/>
    </source>
</evidence>
<feature type="region of interest" description="Disordered" evidence="18">
    <location>
        <begin position="593"/>
        <end position="631"/>
    </location>
</feature>
<dbReference type="Pfam" id="PF00069">
    <property type="entry name" value="Pkinase"/>
    <property type="match status" value="1"/>
</dbReference>
<dbReference type="Proteomes" id="UP001428341">
    <property type="component" value="Unassembled WGS sequence"/>
</dbReference>
<keyword evidence="14 19" id="KW-1133">Transmembrane helix</keyword>
<dbReference type="GO" id="GO:0005524">
    <property type="term" value="F:ATP binding"/>
    <property type="evidence" value="ECO:0007669"/>
    <property type="project" value="InterPro"/>
</dbReference>
<evidence type="ECO:0000256" key="8">
    <source>
        <dbReference type="ARBA" id="ARBA00022692"/>
    </source>
</evidence>
<dbReference type="InterPro" id="IPR003591">
    <property type="entry name" value="Leu-rich_rpt_typical-subtyp"/>
</dbReference>
<dbReference type="GO" id="GO:0009522">
    <property type="term" value="C:photosystem I"/>
    <property type="evidence" value="ECO:0007669"/>
    <property type="project" value="UniProtKB-KW"/>
</dbReference>
<evidence type="ECO:0000256" key="3">
    <source>
        <dbReference type="ARBA" id="ARBA00022494"/>
    </source>
</evidence>
<dbReference type="GO" id="GO:0046872">
    <property type="term" value="F:metal ion binding"/>
    <property type="evidence" value="ECO:0007669"/>
    <property type="project" value="UniProtKB-KW"/>
</dbReference>
<dbReference type="GO" id="GO:0004672">
    <property type="term" value="F:protein kinase activity"/>
    <property type="evidence" value="ECO:0007669"/>
    <property type="project" value="InterPro"/>
</dbReference>
<dbReference type="CDD" id="cd14066">
    <property type="entry name" value="STKc_IRAK"/>
    <property type="match status" value="1"/>
</dbReference>
<keyword evidence="9" id="KW-0479">Metal-binding</keyword>
<dbReference type="FunFam" id="1.10.3460.10:FF:000002">
    <property type="entry name" value="Chlorophyll a-b binding protein, chloroplastic"/>
    <property type="match status" value="1"/>
</dbReference>
<dbReference type="Gene3D" id="1.10.3460.10">
    <property type="entry name" value="Chlorophyll a/b binding protein domain"/>
    <property type="match status" value="1"/>
</dbReference>
<protein>
    <recommendedName>
        <fullName evidence="20">Protein kinase domain-containing protein</fullName>
    </recommendedName>
</protein>
<evidence type="ECO:0000256" key="9">
    <source>
        <dbReference type="ARBA" id="ARBA00022723"/>
    </source>
</evidence>
<evidence type="ECO:0000256" key="2">
    <source>
        <dbReference type="ARBA" id="ARBA00007259"/>
    </source>
</evidence>
<keyword evidence="8 19" id="KW-0812">Transmembrane</keyword>
<keyword evidence="4" id="KW-0150">Chloroplast</keyword>
<dbReference type="InterPro" id="IPR046959">
    <property type="entry name" value="PRK1-6/SRF4-like"/>
</dbReference>
<feature type="domain" description="Protein kinase" evidence="20">
    <location>
        <begin position="647"/>
        <end position="924"/>
    </location>
</feature>
<keyword evidence="22" id="KW-1185">Reference proteome</keyword>